<evidence type="ECO:0000313" key="5">
    <source>
        <dbReference type="Proteomes" id="UP000499080"/>
    </source>
</evidence>
<proteinExistence type="predicted"/>
<evidence type="ECO:0000313" key="4">
    <source>
        <dbReference type="EMBL" id="GBN51026.1"/>
    </source>
</evidence>
<evidence type="ECO:0000313" key="2">
    <source>
        <dbReference type="EMBL" id="GBN49499.1"/>
    </source>
</evidence>
<dbReference type="EMBL" id="BGPR01011383">
    <property type="protein sequence ID" value="GBN51026.1"/>
    <property type="molecule type" value="Genomic_DNA"/>
</dbReference>
<dbReference type="Proteomes" id="UP000499080">
    <property type="component" value="Unassembled WGS sequence"/>
</dbReference>
<dbReference type="EMBL" id="BGPR01011082">
    <property type="protein sequence ID" value="GBN49499.1"/>
    <property type="molecule type" value="Genomic_DNA"/>
</dbReference>
<dbReference type="AlphaFoldDB" id="A0A4Y2PLP3"/>
<sequence>MQKFPLRMKDNDLLVTELYHDPSNDIITAISVYLTPKTSLCGNWIEIAYGTSSGTVRVIVQHPETVGHGPQLFQTFTVHRSPVTKVVLSEKFLISVCSEYNHARTWSVTRFRGMISTQPGSTPLASFKVISLEEMEPNISYSAGNDSEIVHIFIHRWSYWIASRSLIVLYLLRHFSDWLASERSPDLAPRAVARAASDGIMSKLVD</sequence>
<organism evidence="4 5">
    <name type="scientific">Araneus ventricosus</name>
    <name type="common">Orbweaver spider</name>
    <name type="synonym">Epeira ventricosa</name>
    <dbReference type="NCBI Taxonomy" id="182803"/>
    <lineage>
        <taxon>Eukaryota</taxon>
        <taxon>Metazoa</taxon>
        <taxon>Ecdysozoa</taxon>
        <taxon>Arthropoda</taxon>
        <taxon>Chelicerata</taxon>
        <taxon>Arachnida</taxon>
        <taxon>Araneae</taxon>
        <taxon>Araneomorphae</taxon>
        <taxon>Entelegynae</taxon>
        <taxon>Araneoidea</taxon>
        <taxon>Araneidae</taxon>
        <taxon>Araneus</taxon>
    </lineage>
</organism>
<accession>A0A4Y2PLP3</accession>
<dbReference type="EMBL" id="BGPR01011073">
    <property type="protein sequence ID" value="GBN49453.1"/>
    <property type="molecule type" value="Genomic_DNA"/>
</dbReference>
<name>A0A4Y2PLP3_ARAVE</name>
<dbReference type="SUPFAM" id="SSF50978">
    <property type="entry name" value="WD40 repeat-like"/>
    <property type="match status" value="1"/>
</dbReference>
<comment type="caution">
    <text evidence="4">The sequence shown here is derived from an EMBL/GenBank/DDBJ whole genome shotgun (WGS) entry which is preliminary data.</text>
</comment>
<dbReference type="OrthoDB" id="6409785at2759"/>
<dbReference type="PANTHER" id="PTHR15859:SF1">
    <property type="entry name" value="BTB DOMAIN-CONTAINING PROTEIN"/>
    <property type="match status" value="1"/>
</dbReference>
<evidence type="ECO:0000313" key="1">
    <source>
        <dbReference type="EMBL" id="GBN49453.1"/>
    </source>
</evidence>
<gene>
    <name evidence="4" type="primary">KCTD3_4</name>
    <name evidence="2" type="synonym">KCTD3_0</name>
    <name evidence="1" type="synonym">KCTD3_6</name>
    <name evidence="3" type="synonym">KCTD3_7</name>
    <name evidence="3" type="ORF">AVEN_226572_1</name>
    <name evidence="1" type="ORF">AVEN_267010_1</name>
    <name evidence="2" type="ORF">AVEN_270139_1</name>
    <name evidence="4" type="ORF">AVEN_59858_1</name>
</gene>
<evidence type="ECO:0000313" key="3">
    <source>
        <dbReference type="EMBL" id="GBN51013.1"/>
    </source>
</evidence>
<dbReference type="PANTHER" id="PTHR15859">
    <property type="entry name" value="SETA BINDING PROTEIN 1"/>
    <property type="match status" value="1"/>
</dbReference>
<dbReference type="EMBL" id="BGPR01011382">
    <property type="protein sequence ID" value="GBN51013.1"/>
    <property type="molecule type" value="Genomic_DNA"/>
</dbReference>
<dbReference type="InterPro" id="IPR036322">
    <property type="entry name" value="WD40_repeat_dom_sf"/>
</dbReference>
<reference evidence="4 5" key="1">
    <citation type="journal article" date="2019" name="Sci. Rep.">
        <title>Orb-weaving spider Araneus ventricosus genome elucidates the spidroin gene catalogue.</title>
        <authorList>
            <person name="Kono N."/>
            <person name="Nakamura H."/>
            <person name="Ohtoshi R."/>
            <person name="Moran D.A.P."/>
            <person name="Shinohara A."/>
            <person name="Yoshida Y."/>
            <person name="Fujiwara M."/>
            <person name="Mori M."/>
            <person name="Tomita M."/>
            <person name="Arakawa K."/>
        </authorList>
    </citation>
    <scope>NUCLEOTIDE SEQUENCE [LARGE SCALE GENOMIC DNA]</scope>
</reference>
<protein>
    <submittedName>
        <fullName evidence="4">BTB/POZ domain-containing protein KCTD3</fullName>
    </submittedName>
</protein>
<keyword evidence="5" id="KW-1185">Reference proteome</keyword>
<dbReference type="InterPro" id="IPR047876">
    <property type="entry name" value="SHKBP1/KCTD3"/>
</dbReference>